<comment type="caution">
    <text evidence="4">The sequence shown here is derived from an EMBL/GenBank/DDBJ whole genome shotgun (WGS) entry which is preliminary data.</text>
</comment>
<evidence type="ECO:0000259" key="3">
    <source>
        <dbReference type="SMART" id="SM00066"/>
    </source>
</evidence>
<dbReference type="InterPro" id="IPR036864">
    <property type="entry name" value="Zn2-C6_fun-type_DNA-bd_sf"/>
</dbReference>
<name>A0A179F661_METCM</name>
<evidence type="ECO:0000313" key="4">
    <source>
        <dbReference type="EMBL" id="OAQ60882.2"/>
    </source>
</evidence>
<reference evidence="4 5" key="1">
    <citation type="journal article" date="2016" name="PLoS Pathog.">
        <title>Biosynthesis of antibiotic leucinostatins in bio-control fungus Purpureocillium lilacinum and their inhibition on phytophthora revealed by genome mining.</title>
        <authorList>
            <person name="Wang G."/>
            <person name="Liu Z."/>
            <person name="Lin R."/>
            <person name="Li E."/>
            <person name="Mao Z."/>
            <person name="Ling J."/>
            <person name="Yang Y."/>
            <person name="Yin W.B."/>
            <person name="Xie B."/>
        </authorList>
    </citation>
    <scope>NUCLEOTIDE SEQUENCE [LARGE SCALE GENOMIC DNA]</scope>
    <source>
        <strain evidence="4">170</strain>
    </source>
</reference>
<dbReference type="GO" id="GO:0008270">
    <property type="term" value="F:zinc ion binding"/>
    <property type="evidence" value="ECO:0007669"/>
    <property type="project" value="InterPro"/>
</dbReference>
<keyword evidence="5" id="KW-1185">Reference proteome</keyword>
<dbReference type="EMBL" id="LSBJ02000001">
    <property type="protein sequence ID" value="OAQ60882.2"/>
    <property type="molecule type" value="Genomic_DNA"/>
</dbReference>
<dbReference type="STRING" id="1380566.A0A179F661"/>
<dbReference type="PANTHER" id="PTHR47256:SF1">
    <property type="entry name" value="ZN(II)2CYS6 TRANSCRIPTION FACTOR (EUROFUNG)"/>
    <property type="match status" value="1"/>
</dbReference>
<dbReference type="InterPro" id="IPR053187">
    <property type="entry name" value="Notoamide_regulator"/>
</dbReference>
<dbReference type="KEGG" id="pchm:VFPPC_01923"/>
<dbReference type="CDD" id="cd00067">
    <property type="entry name" value="GAL4"/>
    <property type="match status" value="1"/>
</dbReference>
<dbReference type="Pfam" id="PF00172">
    <property type="entry name" value="Zn_clus"/>
    <property type="match status" value="1"/>
</dbReference>
<feature type="compositionally biased region" description="Basic and acidic residues" evidence="2">
    <location>
        <begin position="13"/>
        <end position="23"/>
    </location>
</feature>
<dbReference type="SUPFAM" id="SSF57701">
    <property type="entry name" value="Zn2/Cys6 DNA-binding domain"/>
    <property type="match status" value="1"/>
</dbReference>
<proteinExistence type="predicted"/>
<dbReference type="InterPro" id="IPR001138">
    <property type="entry name" value="Zn2Cys6_DnaBD"/>
</dbReference>
<dbReference type="AlphaFoldDB" id="A0A179F661"/>
<dbReference type="GeneID" id="28845659"/>
<keyword evidence="1" id="KW-0539">Nucleus</keyword>
<protein>
    <submittedName>
        <fullName evidence="4">C6 transcription factor</fullName>
    </submittedName>
</protein>
<dbReference type="SMART" id="SM00066">
    <property type="entry name" value="GAL4"/>
    <property type="match status" value="1"/>
</dbReference>
<gene>
    <name evidence="4" type="ORF">VFPPC_01923</name>
</gene>
<dbReference type="PANTHER" id="PTHR47256">
    <property type="entry name" value="ZN(II)2CYS6 TRANSCRIPTION FACTOR (EUROFUNG)-RELATED"/>
    <property type="match status" value="1"/>
</dbReference>
<dbReference type="CDD" id="cd12148">
    <property type="entry name" value="fungal_TF_MHR"/>
    <property type="match status" value="1"/>
</dbReference>
<dbReference type="Gene3D" id="4.10.240.10">
    <property type="entry name" value="Zn(2)-C6 fungal-type DNA-binding domain"/>
    <property type="match status" value="1"/>
</dbReference>
<feature type="domain" description="Zn(2)-C6 fungal-type" evidence="3">
    <location>
        <begin position="45"/>
        <end position="87"/>
    </location>
</feature>
<dbReference type="OrthoDB" id="2943660at2759"/>
<evidence type="ECO:0000313" key="5">
    <source>
        <dbReference type="Proteomes" id="UP000078397"/>
    </source>
</evidence>
<dbReference type="RefSeq" id="XP_022284099.1">
    <property type="nucleotide sequence ID" value="XM_022428251.1"/>
</dbReference>
<organism evidence="4 5">
    <name type="scientific">Pochonia chlamydosporia 170</name>
    <dbReference type="NCBI Taxonomy" id="1380566"/>
    <lineage>
        <taxon>Eukaryota</taxon>
        <taxon>Fungi</taxon>
        <taxon>Dikarya</taxon>
        <taxon>Ascomycota</taxon>
        <taxon>Pezizomycotina</taxon>
        <taxon>Sordariomycetes</taxon>
        <taxon>Hypocreomycetidae</taxon>
        <taxon>Hypocreales</taxon>
        <taxon>Clavicipitaceae</taxon>
        <taxon>Pochonia</taxon>
    </lineage>
</organism>
<accession>A0A179F661</accession>
<sequence>MVITMSSYKRLLPREVGSRRSDGNADPSTTLTDADRPASPPRVCFVNTVACGQCRQKKCGGQRPICDRCARNGIDCHYDANIGESRASTLRKRYGALDREVGQLREENRHFKKLYSLIRTGTENETLKVLSNIRSSSNYIAIAVPRLLGQGDTTLAGPTASSSSVKENDETSVKTFNAFVADIQALPWTVVAGNDVVSELISQYFTFDYLYVFPAIPRSIFIYEMNSGDPAASTACTPLLVNAICFLSPKESFGLTPREDMAEQFLREANTLLQKETKRDSLPTCPATCLIHAAVAVKDEASGDVFAKVVFT</sequence>
<dbReference type="Proteomes" id="UP000078397">
    <property type="component" value="Unassembled WGS sequence"/>
</dbReference>
<dbReference type="GO" id="GO:0000981">
    <property type="term" value="F:DNA-binding transcription factor activity, RNA polymerase II-specific"/>
    <property type="evidence" value="ECO:0007669"/>
    <property type="project" value="InterPro"/>
</dbReference>
<feature type="region of interest" description="Disordered" evidence="2">
    <location>
        <begin position="13"/>
        <end position="37"/>
    </location>
</feature>
<evidence type="ECO:0000256" key="2">
    <source>
        <dbReference type="SAM" id="MobiDB-lite"/>
    </source>
</evidence>
<evidence type="ECO:0000256" key="1">
    <source>
        <dbReference type="ARBA" id="ARBA00023242"/>
    </source>
</evidence>